<evidence type="ECO:0000256" key="3">
    <source>
        <dbReference type="ARBA" id="ARBA00022729"/>
    </source>
</evidence>
<evidence type="ECO:0000313" key="9">
    <source>
        <dbReference type="Proteomes" id="UP000240357"/>
    </source>
</evidence>
<dbReference type="Gene3D" id="2.40.160.50">
    <property type="entry name" value="membrane protein fhac: a member of the omp85/tpsb transporter family"/>
    <property type="match status" value="1"/>
</dbReference>
<comment type="subcellular location">
    <subcellularLocation>
        <location evidence="1">Membrane</location>
    </subcellularLocation>
</comment>
<dbReference type="AlphaFoldDB" id="A0A2T2YJY7"/>
<reference evidence="8 9" key="1">
    <citation type="submission" date="2018-03" db="EMBL/GenBank/DDBJ databases">
        <title>Adhaeribacter sp. HMF7605 Genome sequencing and assembly.</title>
        <authorList>
            <person name="Kang H."/>
            <person name="Kang J."/>
            <person name="Cha I."/>
            <person name="Kim H."/>
            <person name="Joh K."/>
        </authorList>
    </citation>
    <scope>NUCLEOTIDE SEQUENCE [LARGE SCALE GENOMIC DNA]</scope>
    <source>
        <strain evidence="8 9">HMF7605</strain>
    </source>
</reference>
<feature type="domain" description="Bacterial surface antigen (D15)" evidence="7">
    <location>
        <begin position="512"/>
        <end position="780"/>
    </location>
</feature>
<dbReference type="InterPro" id="IPR039910">
    <property type="entry name" value="D15-like"/>
</dbReference>
<dbReference type="PANTHER" id="PTHR12815">
    <property type="entry name" value="SORTING AND ASSEMBLY MACHINERY SAMM50 PROTEIN FAMILY MEMBER"/>
    <property type="match status" value="1"/>
</dbReference>
<accession>A0A2T2YJY7</accession>
<organism evidence="8 9">
    <name type="scientific">Adhaeribacter arboris</name>
    <dbReference type="NCBI Taxonomy" id="2072846"/>
    <lineage>
        <taxon>Bacteria</taxon>
        <taxon>Pseudomonadati</taxon>
        <taxon>Bacteroidota</taxon>
        <taxon>Cytophagia</taxon>
        <taxon>Cytophagales</taxon>
        <taxon>Hymenobacteraceae</taxon>
        <taxon>Adhaeribacter</taxon>
    </lineage>
</organism>
<evidence type="ECO:0000256" key="2">
    <source>
        <dbReference type="ARBA" id="ARBA00022692"/>
    </source>
</evidence>
<comment type="caution">
    <text evidence="8">The sequence shown here is derived from an EMBL/GenBank/DDBJ whole genome shotgun (WGS) entry which is preliminary data.</text>
</comment>
<evidence type="ECO:0000256" key="6">
    <source>
        <dbReference type="SAM" id="Phobius"/>
    </source>
</evidence>
<evidence type="ECO:0000259" key="7">
    <source>
        <dbReference type="Pfam" id="PF01103"/>
    </source>
</evidence>
<keyword evidence="2 6" id="KW-0812">Transmembrane</keyword>
<evidence type="ECO:0000256" key="5">
    <source>
        <dbReference type="ARBA" id="ARBA00023237"/>
    </source>
</evidence>
<keyword evidence="9" id="KW-1185">Reference proteome</keyword>
<sequence length="813" mass="92071">MLRNKFPNPVSFQNLPGSTLINLELFTYLMIRFYFLRLFSFRQMLVLAVGGFVLVLSSCSSTKTLPPGRKLYIGHKLEIKSDTIIPTKKLLEPELESVIVPKPNTSFFGIRPGLWINNIGNPNKKKGIAYWIRKRFGQEPVLLDSVKVKNVVSLMHNRLNNNGYFGSRVTYQVKEEKERMARVIYHAQVSTPYRIKSIHFPTGDSISEASRAMAGTQKTSLLKVGDLYNLNTLIAERTRIDGELKNQGFFFFGPDVIIFKADSTRHDRTIDLYVQLKPETPARAKRAYRLNEISIFTDYRIGYENPPKTPPVMVQGYKYYPNELTLKAKRMLPSVFLMPDSLYTRRDHALTLSRLMGLGTFQFVDLKFFEVDAEPNLLNAEMRLTPVVNQSLRAEAEYVSKSNNFTGPGINLNYRHRNLGRGAELLVLSLNANQETQVGGSKKDEQQTGSDNNTANASLNSFSIGVTADLYVPRIISPIKGLRNVRSEFVPKTRFRLGANYTNRVGFFQMTGYNASYSYIWKPRATVTHEFTPINLQYVNLAKVSPEFQARLDTSAYLRQSFQNQFILGGIYNFNFNDQARSDLRNHFYFNANLDASGNLFSLVNNSGTLFNQAYSQYTRLDLDTRYYLKLTKGSMLAMRLLTGVGFSYGNSRALPYVKQFFIGGPNSLRAFRSRAIGPGTFRDSSNTSYFDQTGDIRFEANLEYRVDLFPYVKGALFVDAGNIWLSREAVDEATGKLEKPGAKFQANKFFEQLAVGAGPGIRIDAQVIVLRFDVGFPLRIPTRSAEELAPGEKPFPSPSRKAILNIAIGYPF</sequence>
<name>A0A2T2YJY7_9BACT</name>
<evidence type="ECO:0000256" key="1">
    <source>
        <dbReference type="ARBA" id="ARBA00004370"/>
    </source>
</evidence>
<dbReference type="Proteomes" id="UP000240357">
    <property type="component" value="Unassembled WGS sequence"/>
</dbReference>
<dbReference type="GO" id="GO:0019867">
    <property type="term" value="C:outer membrane"/>
    <property type="evidence" value="ECO:0007669"/>
    <property type="project" value="InterPro"/>
</dbReference>
<evidence type="ECO:0000313" key="8">
    <source>
        <dbReference type="EMBL" id="PSR55827.1"/>
    </source>
</evidence>
<evidence type="ECO:0000256" key="4">
    <source>
        <dbReference type="ARBA" id="ARBA00023136"/>
    </source>
</evidence>
<protein>
    <recommendedName>
        <fullName evidence="7">Bacterial surface antigen (D15) domain-containing protein</fullName>
    </recommendedName>
</protein>
<feature type="transmembrane region" description="Helical" evidence="6">
    <location>
        <begin position="34"/>
        <end position="56"/>
    </location>
</feature>
<proteinExistence type="predicted"/>
<dbReference type="PANTHER" id="PTHR12815:SF47">
    <property type="entry name" value="TRANSLOCATION AND ASSEMBLY MODULE SUBUNIT TAMA"/>
    <property type="match status" value="1"/>
</dbReference>
<dbReference type="InterPro" id="IPR000184">
    <property type="entry name" value="Bac_surfAg_D15"/>
</dbReference>
<dbReference type="EMBL" id="PYFT01000001">
    <property type="protein sequence ID" value="PSR55827.1"/>
    <property type="molecule type" value="Genomic_DNA"/>
</dbReference>
<keyword evidence="6" id="KW-1133">Transmembrane helix</keyword>
<keyword evidence="3" id="KW-0732">Signal</keyword>
<keyword evidence="5" id="KW-0998">Cell outer membrane</keyword>
<keyword evidence="4 6" id="KW-0472">Membrane</keyword>
<dbReference type="Pfam" id="PF01103">
    <property type="entry name" value="Omp85"/>
    <property type="match status" value="1"/>
</dbReference>
<gene>
    <name evidence="8" type="ORF">AHMF7605_21155</name>
</gene>